<dbReference type="EMBL" id="CP095474">
    <property type="protein sequence ID" value="URN16535.1"/>
    <property type="molecule type" value="Genomic_DNA"/>
</dbReference>
<evidence type="ECO:0000259" key="7">
    <source>
        <dbReference type="Pfam" id="PF08281"/>
    </source>
</evidence>
<feature type="compositionally biased region" description="Basic and acidic residues" evidence="5">
    <location>
        <begin position="7"/>
        <end position="20"/>
    </location>
</feature>
<evidence type="ECO:0000313" key="9">
    <source>
        <dbReference type="Proteomes" id="UP001056383"/>
    </source>
</evidence>
<dbReference type="InterPro" id="IPR013325">
    <property type="entry name" value="RNA_pol_sigma_r2"/>
</dbReference>
<evidence type="ECO:0000256" key="5">
    <source>
        <dbReference type="SAM" id="MobiDB-lite"/>
    </source>
</evidence>
<keyword evidence="3" id="KW-0731">Sigma factor</keyword>
<organism evidence="8 9">
    <name type="scientific">Streptomyces sudanensis</name>
    <dbReference type="NCBI Taxonomy" id="436397"/>
    <lineage>
        <taxon>Bacteria</taxon>
        <taxon>Bacillati</taxon>
        <taxon>Actinomycetota</taxon>
        <taxon>Actinomycetes</taxon>
        <taxon>Kitasatosporales</taxon>
        <taxon>Streptomycetaceae</taxon>
        <taxon>Streptomyces</taxon>
    </lineage>
</organism>
<dbReference type="InterPro" id="IPR039425">
    <property type="entry name" value="RNA_pol_sigma-70-like"/>
</dbReference>
<feature type="region of interest" description="Disordered" evidence="5">
    <location>
        <begin position="1"/>
        <end position="20"/>
    </location>
</feature>
<dbReference type="InterPro" id="IPR013324">
    <property type="entry name" value="RNA_pol_sigma_r3/r4-like"/>
</dbReference>
<dbReference type="Pfam" id="PF08281">
    <property type="entry name" value="Sigma70_r4_2"/>
    <property type="match status" value="1"/>
</dbReference>
<accession>A0ABY4TE80</accession>
<dbReference type="PANTHER" id="PTHR43133:SF61">
    <property type="entry name" value="ECF RNA POLYMERASE SIGMA FACTOR SIGC"/>
    <property type="match status" value="1"/>
</dbReference>
<dbReference type="InterPro" id="IPR013249">
    <property type="entry name" value="RNA_pol_sigma70_r4_t2"/>
</dbReference>
<evidence type="ECO:0000256" key="4">
    <source>
        <dbReference type="ARBA" id="ARBA00023163"/>
    </source>
</evidence>
<gene>
    <name evidence="8" type="ORF">MW084_11955</name>
</gene>
<dbReference type="InterPro" id="IPR007627">
    <property type="entry name" value="RNA_pol_sigma70_r2"/>
</dbReference>
<dbReference type="Proteomes" id="UP001056383">
    <property type="component" value="Chromosome"/>
</dbReference>
<dbReference type="SUPFAM" id="SSF88946">
    <property type="entry name" value="Sigma2 domain of RNA polymerase sigma factors"/>
    <property type="match status" value="1"/>
</dbReference>
<protein>
    <submittedName>
        <fullName evidence="8">Sigma-70 family RNA polymerase sigma factor</fullName>
    </submittedName>
</protein>
<evidence type="ECO:0000256" key="2">
    <source>
        <dbReference type="ARBA" id="ARBA00023015"/>
    </source>
</evidence>
<evidence type="ECO:0000259" key="6">
    <source>
        <dbReference type="Pfam" id="PF04542"/>
    </source>
</evidence>
<keyword evidence="9" id="KW-1185">Reference proteome</keyword>
<comment type="similarity">
    <text evidence="1">Belongs to the sigma-70 factor family. ECF subfamily.</text>
</comment>
<evidence type="ECO:0000256" key="3">
    <source>
        <dbReference type="ARBA" id="ARBA00023082"/>
    </source>
</evidence>
<name>A0ABY4TE80_9ACTN</name>
<dbReference type="CDD" id="cd06171">
    <property type="entry name" value="Sigma70_r4"/>
    <property type="match status" value="1"/>
</dbReference>
<feature type="domain" description="RNA polymerase sigma-70 region 2" evidence="6">
    <location>
        <begin position="41"/>
        <end position="106"/>
    </location>
</feature>
<reference evidence="8" key="1">
    <citation type="submission" date="2022-04" db="EMBL/GenBank/DDBJ databases">
        <title>Systematic whole-genome sequencing reveals an unexpected diversity among actinomycetoma pathogens and provides insights into their antibacterial susceptibilities.</title>
        <authorList>
            <person name="Watson A.K."/>
            <person name="Kepplinger B."/>
            <person name="Bakhiet S.M."/>
            <person name="Mhmoud N.A."/>
            <person name="Chapman J."/>
            <person name="Allenby N."/>
            <person name="Mickiewicz K."/>
            <person name="Goodfellow M."/>
            <person name="Fahal A.H."/>
            <person name="Errington J."/>
        </authorList>
    </citation>
    <scope>NUCLEOTIDE SEQUENCE</scope>
    <source>
        <strain evidence="8">SD 504</strain>
    </source>
</reference>
<proteinExistence type="inferred from homology"/>
<feature type="domain" description="RNA polymerase sigma factor 70 region 4 type 2" evidence="7">
    <location>
        <begin position="137"/>
        <end position="188"/>
    </location>
</feature>
<sequence>MPTHPSGVRDRDRTTPPGDDRITEWALAAARGDTAAAEHFVSATRPHVWRFLARACGDAHSADDLTQETYLRALRSLPRFAARCHARVWLLSIARRVVVDRYRSNAARPRLADTADWQTAAERAQQTGLPGFDEGVALLDLLDSLDRPRRESFVLTQVEGLSYEEAASVAGCPVGTVRSRVSRARQNLAHLLRSAESAA</sequence>
<dbReference type="InterPro" id="IPR014284">
    <property type="entry name" value="RNA_pol_sigma-70_dom"/>
</dbReference>
<dbReference type="NCBIfam" id="TIGR02937">
    <property type="entry name" value="sigma70-ECF"/>
    <property type="match status" value="1"/>
</dbReference>
<dbReference type="Pfam" id="PF04542">
    <property type="entry name" value="Sigma70_r2"/>
    <property type="match status" value="1"/>
</dbReference>
<evidence type="ECO:0000256" key="1">
    <source>
        <dbReference type="ARBA" id="ARBA00010641"/>
    </source>
</evidence>
<dbReference type="InterPro" id="IPR036388">
    <property type="entry name" value="WH-like_DNA-bd_sf"/>
</dbReference>
<dbReference type="Gene3D" id="1.10.10.10">
    <property type="entry name" value="Winged helix-like DNA-binding domain superfamily/Winged helix DNA-binding domain"/>
    <property type="match status" value="1"/>
</dbReference>
<dbReference type="SUPFAM" id="SSF88659">
    <property type="entry name" value="Sigma3 and sigma4 domains of RNA polymerase sigma factors"/>
    <property type="match status" value="1"/>
</dbReference>
<evidence type="ECO:0000313" key="8">
    <source>
        <dbReference type="EMBL" id="URN16535.1"/>
    </source>
</evidence>
<dbReference type="Gene3D" id="1.10.1740.10">
    <property type="match status" value="1"/>
</dbReference>
<keyword evidence="4" id="KW-0804">Transcription</keyword>
<dbReference type="PANTHER" id="PTHR43133">
    <property type="entry name" value="RNA POLYMERASE ECF-TYPE SIGMA FACTO"/>
    <property type="match status" value="1"/>
</dbReference>
<keyword evidence="2" id="KW-0805">Transcription regulation</keyword>
<dbReference type="RefSeq" id="WP_010476015.1">
    <property type="nucleotide sequence ID" value="NZ_CP095474.1"/>
</dbReference>